<dbReference type="AlphaFoldDB" id="A0A3E0WGP5"/>
<name>A0A3E0WGP5_9GAMM</name>
<dbReference type="GO" id="GO:0006310">
    <property type="term" value="P:DNA recombination"/>
    <property type="evidence" value="ECO:0007669"/>
    <property type="project" value="UniProtKB-KW"/>
</dbReference>
<dbReference type="PANTHER" id="PTHR30349:SF90">
    <property type="entry name" value="TYROSINE RECOMBINASE XERD"/>
    <property type="match status" value="1"/>
</dbReference>
<dbReference type="Proteomes" id="UP000256763">
    <property type="component" value="Unassembled WGS sequence"/>
</dbReference>
<dbReference type="CDD" id="cd00397">
    <property type="entry name" value="DNA_BRE_C"/>
    <property type="match status" value="1"/>
</dbReference>
<dbReference type="InterPro" id="IPR013762">
    <property type="entry name" value="Integrase-like_cat_sf"/>
</dbReference>
<evidence type="ECO:0000256" key="1">
    <source>
        <dbReference type="ARBA" id="ARBA00022908"/>
    </source>
</evidence>
<gene>
    <name evidence="4" type="ORF">CAL65_21990</name>
</gene>
<dbReference type="InterPro" id="IPR011010">
    <property type="entry name" value="DNA_brk_join_enz"/>
</dbReference>
<dbReference type="EMBL" id="NFZW01000045">
    <property type="protein sequence ID" value="RFA31619.1"/>
    <property type="molecule type" value="Genomic_DNA"/>
</dbReference>
<keyword evidence="1" id="KW-0229">DNA integration</keyword>
<dbReference type="InterPro" id="IPR002104">
    <property type="entry name" value="Integrase_catalytic"/>
</dbReference>
<dbReference type="Gene3D" id="1.10.443.10">
    <property type="entry name" value="Intergrase catalytic core"/>
    <property type="match status" value="1"/>
</dbReference>
<dbReference type="Pfam" id="PF00589">
    <property type="entry name" value="Phage_integrase"/>
    <property type="match status" value="1"/>
</dbReference>
<dbReference type="InterPro" id="IPR050090">
    <property type="entry name" value="Tyrosine_recombinase_XerCD"/>
</dbReference>
<dbReference type="OrthoDB" id="9801717at2"/>
<dbReference type="SUPFAM" id="SSF56349">
    <property type="entry name" value="DNA breaking-rejoining enzymes"/>
    <property type="match status" value="1"/>
</dbReference>
<evidence type="ECO:0000259" key="3">
    <source>
        <dbReference type="PROSITE" id="PS51898"/>
    </source>
</evidence>
<proteinExistence type="predicted"/>
<dbReference type="PANTHER" id="PTHR30349">
    <property type="entry name" value="PHAGE INTEGRASE-RELATED"/>
    <property type="match status" value="1"/>
</dbReference>
<keyword evidence="2" id="KW-0233">DNA recombination</keyword>
<accession>A0A3E0WGP5</accession>
<keyword evidence="5" id="KW-1185">Reference proteome</keyword>
<sequence>MTFTASTAAPGIGAPGGARSRRWLRRWPMPRSCAMPDGLSYPVPHQDAPVLAAAPAPVPALNVDWPYWTALRPRVYAEYPDFPKYLLQPEVHALIAGARHDAAACLLDVLWHTGARISEALRLTPRDLVFDTPRPYIVVPRSKRRSSRGTAAARTIPVAPEAQPFKARLRRYITGQRLRLDEPLWPITRQTADNWLKAAAADAGLALPAGAGCHALRHSFAVHCLVHYRPLVVISRWLGHASLASTEVYTRLFLIDTNHFMDGMQF</sequence>
<evidence type="ECO:0000313" key="5">
    <source>
        <dbReference type="Proteomes" id="UP000256763"/>
    </source>
</evidence>
<comment type="caution">
    <text evidence="4">The sequence shown here is derived from an EMBL/GenBank/DDBJ whole genome shotgun (WGS) entry which is preliminary data.</text>
</comment>
<evidence type="ECO:0000256" key="2">
    <source>
        <dbReference type="ARBA" id="ARBA00023172"/>
    </source>
</evidence>
<organism evidence="4 5">
    <name type="scientific">Alkalilimnicola ehrlichii</name>
    <dbReference type="NCBI Taxonomy" id="351052"/>
    <lineage>
        <taxon>Bacteria</taxon>
        <taxon>Pseudomonadati</taxon>
        <taxon>Pseudomonadota</taxon>
        <taxon>Gammaproteobacteria</taxon>
        <taxon>Chromatiales</taxon>
        <taxon>Ectothiorhodospiraceae</taxon>
        <taxon>Alkalilimnicola</taxon>
    </lineage>
</organism>
<evidence type="ECO:0000313" key="4">
    <source>
        <dbReference type="EMBL" id="RFA31619.1"/>
    </source>
</evidence>
<reference evidence="5" key="1">
    <citation type="submission" date="2017-05" db="EMBL/GenBank/DDBJ databases">
        <authorList>
            <person name="Sharma S."/>
            <person name="Sidhu C."/>
            <person name="Pinnaka A.K."/>
        </authorList>
    </citation>
    <scope>NUCLEOTIDE SEQUENCE [LARGE SCALE GENOMIC DNA]</scope>
    <source>
        <strain evidence="5">AK93</strain>
    </source>
</reference>
<feature type="domain" description="Tyr recombinase" evidence="3">
    <location>
        <begin position="81"/>
        <end position="265"/>
    </location>
</feature>
<dbReference type="GO" id="GO:0003677">
    <property type="term" value="F:DNA binding"/>
    <property type="evidence" value="ECO:0007669"/>
    <property type="project" value="InterPro"/>
</dbReference>
<protein>
    <recommendedName>
        <fullName evidence="3">Tyr recombinase domain-containing protein</fullName>
    </recommendedName>
</protein>
<dbReference type="GO" id="GO:0015074">
    <property type="term" value="P:DNA integration"/>
    <property type="evidence" value="ECO:0007669"/>
    <property type="project" value="UniProtKB-KW"/>
</dbReference>
<dbReference type="PROSITE" id="PS51898">
    <property type="entry name" value="TYR_RECOMBINASE"/>
    <property type="match status" value="1"/>
</dbReference>